<comment type="caution">
    <text evidence="1">The sequence shown here is derived from an EMBL/GenBank/DDBJ whole genome shotgun (WGS) entry which is preliminary data.</text>
</comment>
<proteinExistence type="predicted"/>
<evidence type="ECO:0000313" key="1">
    <source>
        <dbReference type="EMBL" id="MPM52191.1"/>
    </source>
</evidence>
<dbReference type="EMBL" id="VSSQ01013749">
    <property type="protein sequence ID" value="MPM52191.1"/>
    <property type="molecule type" value="Genomic_DNA"/>
</dbReference>
<protein>
    <submittedName>
        <fullName evidence="1">Uncharacterized protein</fullName>
    </submittedName>
</protein>
<accession>A0A645AIS6</accession>
<dbReference type="AlphaFoldDB" id="A0A645AIS6"/>
<reference evidence="1" key="1">
    <citation type="submission" date="2019-08" db="EMBL/GenBank/DDBJ databases">
        <authorList>
            <person name="Kucharzyk K."/>
            <person name="Murdoch R.W."/>
            <person name="Higgins S."/>
            <person name="Loffler F."/>
        </authorList>
    </citation>
    <scope>NUCLEOTIDE SEQUENCE</scope>
</reference>
<sequence>MPDDKKYTTSEKIEWFRSHVSEVRKDTLSTCCRDMLPLKAHTAALTALRESAAMSGESHEPLSCEGCTFFGRGLSNPCNQCCRGKKDFLGDSLRNAKKETE</sequence>
<gene>
    <name evidence="1" type="ORF">SDC9_98947</name>
</gene>
<organism evidence="1">
    <name type="scientific">bioreactor metagenome</name>
    <dbReference type="NCBI Taxonomy" id="1076179"/>
    <lineage>
        <taxon>unclassified sequences</taxon>
        <taxon>metagenomes</taxon>
        <taxon>ecological metagenomes</taxon>
    </lineage>
</organism>
<name>A0A645AIS6_9ZZZZ</name>